<dbReference type="AlphaFoldDB" id="A0A4R5TTM2"/>
<evidence type="ECO:0000256" key="1">
    <source>
        <dbReference type="SAM" id="SignalP"/>
    </source>
</evidence>
<gene>
    <name evidence="2" type="ORF">E2F46_08740</name>
</gene>
<protein>
    <submittedName>
        <fullName evidence="2">Uncharacterized protein</fullName>
    </submittedName>
</protein>
<dbReference type="OrthoDB" id="5975793at2"/>
<comment type="caution">
    <text evidence="2">The sequence shown here is derived from an EMBL/GenBank/DDBJ whole genome shotgun (WGS) entry which is preliminary data.</text>
</comment>
<evidence type="ECO:0000313" key="3">
    <source>
        <dbReference type="Proteomes" id="UP000294796"/>
    </source>
</evidence>
<dbReference type="RefSeq" id="WP_133321694.1">
    <property type="nucleotide sequence ID" value="NZ_SMTF01000005.1"/>
</dbReference>
<proteinExistence type="predicted"/>
<accession>A0A4R5TTM2</accession>
<name>A0A4R5TTM2_9GAMM</name>
<evidence type="ECO:0000313" key="2">
    <source>
        <dbReference type="EMBL" id="TDK24361.1"/>
    </source>
</evidence>
<keyword evidence="3" id="KW-1185">Reference proteome</keyword>
<feature type="signal peptide" evidence="1">
    <location>
        <begin position="1"/>
        <end position="18"/>
    </location>
</feature>
<keyword evidence="1" id="KW-0732">Signal</keyword>
<reference evidence="2 3" key="1">
    <citation type="submission" date="2019-03" db="EMBL/GenBank/DDBJ databases">
        <title>Luteimonas zhaokaii sp.nov., isolated from the rectal contents of Plateau pika in Yushu, Qinghai Province, China.</title>
        <authorList>
            <person name="Zhang G."/>
        </authorList>
    </citation>
    <scope>NUCLEOTIDE SEQUENCE [LARGE SCALE GENOMIC DNA]</scope>
    <source>
        <strain evidence="2 3">B9</strain>
    </source>
</reference>
<dbReference type="Proteomes" id="UP000294796">
    <property type="component" value="Unassembled WGS sequence"/>
</dbReference>
<sequence>MKAWWLATLLAFAPMAAAQDTAQEAGQAGEVEWPLPWVQGRTLVYADEYRQVSTRDGMEVTIEGTSTTHVEGAPKGDGYRQRWRSENMDIQVRGMESMAGAIDMQAVMTSAAKALEGMVVEVDLDGEGAYAGIANLDALVGRMRSVMQGMFDDMFSTLRKHEPVQPGQWQAFVEALLAQIASPEVLEAGLSEAPLAFNYMAGGGLEPGRTYSFEDEGELPFGNAPVARSHQVRVAAAADAPGKYDATWTVALDRNAVRDAVVAMMDEVTAATMPELEGLGADALAEGIDVSTTVVYRIDGATGIVERMRMKTTKRFADRLEVETLGMTLREVRGP</sequence>
<feature type="chain" id="PRO_5020888474" evidence="1">
    <location>
        <begin position="19"/>
        <end position="335"/>
    </location>
</feature>
<organism evidence="2 3">
    <name type="scientific">Luteimonas aestuarii</name>
    <dbReference type="NCBI Taxonomy" id="453837"/>
    <lineage>
        <taxon>Bacteria</taxon>
        <taxon>Pseudomonadati</taxon>
        <taxon>Pseudomonadota</taxon>
        <taxon>Gammaproteobacteria</taxon>
        <taxon>Lysobacterales</taxon>
        <taxon>Lysobacteraceae</taxon>
        <taxon>Luteimonas</taxon>
    </lineage>
</organism>
<dbReference type="EMBL" id="SMTF01000005">
    <property type="protein sequence ID" value="TDK24361.1"/>
    <property type="molecule type" value="Genomic_DNA"/>
</dbReference>